<evidence type="ECO:0000313" key="3">
    <source>
        <dbReference type="EMBL" id="ADZ84468.1"/>
    </source>
</evidence>
<dbReference type="EMBL" id="CP002582">
    <property type="protein sequence ID" value="ADZ84468.1"/>
    <property type="molecule type" value="Genomic_DNA"/>
</dbReference>
<evidence type="ECO:0000313" key="2">
    <source>
        <dbReference type="EMBL" id="ADZ82543.1"/>
    </source>
</evidence>
<dbReference type="SUPFAM" id="SSF159006">
    <property type="entry name" value="YopX-like"/>
    <property type="match status" value="1"/>
</dbReference>
<dbReference type="EMBL" id="CP002582">
    <property type="protein sequence ID" value="ADZ82543.1"/>
    <property type="molecule type" value="Genomic_DNA"/>
</dbReference>
<feature type="domain" description="YopX protein" evidence="1">
    <location>
        <begin position="5"/>
        <end position="128"/>
    </location>
</feature>
<accession>F2JK53</accession>
<dbReference type="InterPro" id="IPR010024">
    <property type="entry name" value="CHP16711"/>
</dbReference>
<dbReference type="KEGG" id="cle:Clole_0810"/>
<evidence type="ECO:0000259" key="1">
    <source>
        <dbReference type="Pfam" id="PF09643"/>
    </source>
</evidence>
<name>F2JK53_CELLD</name>
<sequence length="128" mass="15129">MREIKFRGYNKEFDGDQFVYGETILFQEYKQQWVMLIENELGEQWVDIKEPQQYTGLEDKNGKEIYEGDIVKVKDNYIPGEVNIDINGEVKFKDASFCISGSGITRYRWCDYEIEVIGNIYENLDLLD</sequence>
<dbReference type="STRING" id="642492.Clole_0810"/>
<reference evidence="3 4" key="1">
    <citation type="journal article" date="2011" name="J. Bacteriol.">
        <title>Complete genome sequence of the cellulose-degrading bacterium Cellulosilyticum lentocellum.</title>
        <authorList>
            <consortium name="US DOE Joint Genome Institute"/>
            <person name="Miller D.A."/>
            <person name="Suen G."/>
            <person name="Bruce D."/>
            <person name="Copeland A."/>
            <person name="Cheng J.F."/>
            <person name="Detter C."/>
            <person name="Goodwin L.A."/>
            <person name="Han C.S."/>
            <person name="Hauser L.J."/>
            <person name="Land M.L."/>
            <person name="Lapidus A."/>
            <person name="Lucas S."/>
            <person name="Meincke L."/>
            <person name="Pitluck S."/>
            <person name="Tapia R."/>
            <person name="Teshima H."/>
            <person name="Woyke T."/>
            <person name="Fox B.G."/>
            <person name="Angert E.R."/>
            <person name="Currie C.R."/>
        </authorList>
    </citation>
    <scope>NUCLEOTIDE SEQUENCE [LARGE SCALE GENOMIC DNA]</scope>
    <source>
        <strain evidence="4">ATCC 49066 / DSM 5427 / NCIMB 11756 / RHM5</strain>
        <strain evidence="3">DSM 5427</strain>
    </source>
</reference>
<organism evidence="3 4">
    <name type="scientific">Cellulosilyticum lentocellum (strain ATCC 49066 / DSM 5427 / NCIMB 11756 / RHM5)</name>
    <name type="common">Clostridium lentocellum</name>
    <dbReference type="NCBI Taxonomy" id="642492"/>
    <lineage>
        <taxon>Bacteria</taxon>
        <taxon>Bacillati</taxon>
        <taxon>Bacillota</taxon>
        <taxon>Clostridia</taxon>
        <taxon>Lachnospirales</taxon>
        <taxon>Cellulosilyticaceae</taxon>
        <taxon>Cellulosilyticum</taxon>
    </lineage>
</organism>
<dbReference type="HOGENOM" id="CLU_107462_5_1_9"/>
<protein>
    <recommendedName>
        <fullName evidence="1">YopX protein domain-containing protein</fullName>
    </recommendedName>
</protein>
<keyword evidence="4" id="KW-1185">Reference proteome</keyword>
<dbReference type="Proteomes" id="UP000008467">
    <property type="component" value="Chromosome"/>
</dbReference>
<evidence type="ECO:0000313" key="4">
    <source>
        <dbReference type="Proteomes" id="UP000008467"/>
    </source>
</evidence>
<dbReference type="AlphaFoldDB" id="F2JK53"/>
<dbReference type="Pfam" id="PF09643">
    <property type="entry name" value="YopX"/>
    <property type="match status" value="1"/>
</dbReference>
<dbReference type="KEGG" id="cle:Clole_2769"/>
<gene>
    <name evidence="2" type="ordered locus">Clole_0810</name>
    <name evidence="3" type="ordered locus">Clole_2769</name>
</gene>
<dbReference type="Gene3D" id="2.30.30.290">
    <property type="entry name" value="YopX-like domains"/>
    <property type="match status" value="1"/>
</dbReference>
<dbReference type="NCBIfam" id="TIGR01671">
    <property type="entry name" value="phage_TIGR01671"/>
    <property type="match status" value="1"/>
</dbReference>
<proteinExistence type="predicted"/>
<dbReference type="RefSeq" id="WP_013655844.1">
    <property type="nucleotide sequence ID" value="NC_015275.1"/>
</dbReference>
<dbReference type="InterPro" id="IPR023385">
    <property type="entry name" value="YopX-like_C"/>
</dbReference>
<dbReference type="InterPro" id="IPR019096">
    <property type="entry name" value="YopX_protein"/>
</dbReference>